<proteinExistence type="predicted"/>
<evidence type="ECO:0000256" key="1">
    <source>
        <dbReference type="SAM" id="Coils"/>
    </source>
</evidence>
<feature type="domain" description="AAA+ ATPase" evidence="3">
    <location>
        <begin position="368"/>
        <end position="468"/>
    </location>
</feature>
<dbReference type="InterPro" id="IPR050304">
    <property type="entry name" value="MT-severing_AAA_ATPase"/>
</dbReference>
<dbReference type="PANTHER" id="PTHR23074:SF19">
    <property type="entry name" value="KATANIN P60 ATPASE-CONTAINING SUBUNIT A1"/>
    <property type="match status" value="1"/>
</dbReference>
<sequence>MEGSFSTELQTARSLALVCKYDQAQVQYAFVINELTRMLRTFTGPEAFLHREKLELARAELHKELTLVKQLEARRAELRSRAGPVVRRLLPAREPAAAPEKRPRFDPAPAPASPRRVVAPARHSPLRSAAPASTIGQTTPVSRPSRPAGYIPPSVVSPSRNMATGAGPAGTSAVSGPENLYNRARDMAARRQAAAAGGTGSQAAARTTAPTPARPTRAALAARFAPPADVGLMPTALGHRVSLPGGGVPASGAGAGAGAGAGPRTPGPGAGRIQHHQPAANNPPTPRGPGTMESDLLPGEQAPLIRRFVPSSTADQELVDMLEREILVRDTRVRWDDVAGLDSAKLLLREAAVLPLLMPQLFRGIRRPWQGVLLAGPPGTGKTLLAKAVAAESGTTFFNITAATLASKYRGESEKLVRLLFEMARFYAPSVVFIDEIDSLCSTRGSAGEHEASRRVKSELLMQMDGAGGFG</sequence>
<dbReference type="SUPFAM" id="SSF52540">
    <property type="entry name" value="P-loop containing nucleoside triphosphate hydrolases"/>
    <property type="match status" value="1"/>
</dbReference>
<keyword evidence="5" id="KW-1185">Reference proteome</keyword>
<dbReference type="OrthoDB" id="5334845at2759"/>
<name>A0A058ZA85_FONAL</name>
<evidence type="ECO:0000313" key="5">
    <source>
        <dbReference type="Proteomes" id="UP000030693"/>
    </source>
</evidence>
<dbReference type="Gene3D" id="3.40.50.300">
    <property type="entry name" value="P-loop containing nucleotide triphosphate hydrolases"/>
    <property type="match status" value="1"/>
</dbReference>
<dbReference type="OMA" id="RDACMMV"/>
<dbReference type="PANTHER" id="PTHR23074">
    <property type="entry name" value="AAA DOMAIN-CONTAINING"/>
    <property type="match status" value="1"/>
</dbReference>
<dbReference type="STRING" id="691883.A0A058ZA85"/>
<dbReference type="Gene3D" id="1.20.58.80">
    <property type="entry name" value="Phosphotransferase system, lactose/cellobiose-type IIA subunit"/>
    <property type="match status" value="1"/>
</dbReference>
<evidence type="ECO:0000256" key="2">
    <source>
        <dbReference type="SAM" id="MobiDB-lite"/>
    </source>
</evidence>
<gene>
    <name evidence="4" type="ORF">H696_02794</name>
</gene>
<dbReference type="eggNOG" id="KOG0738">
    <property type="taxonomic scope" value="Eukaryota"/>
</dbReference>
<dbReference type="GO" id="GO:0005524">
    <property type="term" value="F:ATP binding"/>
    <property type="evidence" value="ECO:0007669"/>
    <property type="project" value="InterPro"/>
</dbReference>
<dbReference type="RefSeq" id="XP_009494968.1">
    <property type="nucleotide sequence ID" value="XM_009496693.1"/>
</dbReference>
<feature type="compositionally biased region" description="Gly residues" evidence="2">
    <location>
        <begin position="248"/>
        <end position="261"/>
    </location>
</feature>
<feature type="region of interest" description="Disordered" evidence="2">
    <location>
        <begin position="194"/>
        <end position="216"/>
    </location>
</feature>
<evidence type="ECO:0000313" key="4">
    <source>
        <dbReference type="EMBL" id="KCV70452.1"/>
    </source>
</evidence>
<dbReference type="InterPro" id="IPR003959">
    <property type="entry name" value="ATPase_AAA_core"/>
</dbReference>
<dbReference type="GeneID" id="20527519"/>
<dbReference type="SMART" id="SM00382">
    <property type="entry name" value="AAA"/>
    <property type="match status" value="1"/>
</dbReference>
<dbReference type="GO" id="GO:0016887">
    <property type="term" value="F:ATP hydrolysis activity"/>
    <property type="evidence" value="ECO:0007669"/>
    <property type="project" value="InterPro"/>
</dbReference>
<dbReference type="AlphaFoldDB" id="A0A058ZA85"/>
<dbReference type="GO" id="GO:0051013">
    <property type="term" value="P:microtubule severing"/>
    <property type="evidence" value="ECO:0007669"/>
    <property type="project" value="TreeGrafter"/>
</dbReference>
<feature type="region of interest" description="Disordered" evidence="2">
    <location>
        <begin position="248"/>
        <end position="297"/>
    </location>
</feature>
<feature type="compositionally biased region" description="Low complexity" evidence="2">
    <location>
        <begin position="113"/>
        <end position="122"/>
    </location>
</feature>
<protein>
    <recommendedName>
        <fullName evidence="3">AAA+ ATPase domain-containing protein</fullName>
    </recommendedName>
</protein>
<keyword evidence="1" id="KW-0175">Coiled coil</keyword>
<evidence type="ECO:0000259" key="3">
    <source>
        <dbReference type="SMART" id="SM00382"/>
    </source>
</evidence>
<feature type="coiled-coil region" evidence="1">
    <location>
        <begin position="54"/>
        <end position="81"/>
    </location>
</feature>
<feature type="region of interest" description="Disordered" evidence="2">
    <location>
        <begin position="90"/>
        <end position="177"/>
    </location>
</feature>
<reference evidence="4" key="1">
    <citation type="submission" date="2013-04" db="EMBL/GenBank/DDBJ databases">
        <title>The Genome Sequence of Fonticula alba ATCC 38817.</title>
        <authorList>
            <consortium name="The Broad Institute Genomics Platform"/>
            <person name="Russ C."/>
            <person name="Cuomo C."/>
            <person name="Burger G."/>
            <person name="Gray M.W."/>
            <person name="Holland P.W.H."/>
            <person name="King N."/>
            <person name="Lang F.B.F."/>
            <person name="Roger A.J."/>
            <person name="Ruiz-Trillo I."/>
            <person name="Brown M."/>
            <person name="Walker B."/>
            <person name="Young S."/>
            <person name="Zeng Q."/>
            <person name="Gargeya S."/>
            <person name="Fitzgerald M."/>
            <person name="Haas B."/>
            <person name="Abouelleil A."/>
            <person name="Allen A.W."/>
            <person name="Alvarado L."/>
            <person name="Arachchi H.M."/>
            <person name="Berlin A.M."/>
            <person name="Chapman S.B."/>
            <person name="Gainer-Dewar J."/>
            <person name="Goldberg J."/>
            <person name="Griggs A."/>
            <person name="Gujja S."/>
            <person name="Hansen M."/>
            <person name="Howarth C."/>
            <person name="Imamovic A."/>
            <person name="Ireland A."/>
            <person name="Larimer J."/>
            <person name="McCowan C."/>
            <person name="Murphy C."/>
            <person name="Pearson M."/>
            <person name="Poon T.W."/>
            <person name="Priest M."/>
            <person name="Roberts A."/>
            <person name="Saif S."/>
            <person name="Shea T."/>
            <person name="Sisk P."/>
            <person name="Sykes S."/>
            <person name="Wortman J."/>
            <person name="Nusbaum C."/>
            <person name="Birren B."/>
        </authorList>
    </citation>
    <scope>NUCLEOTIDE SEQUENCE [LARGE SCALE GENOMIC DNA]</scope>
    <source>
        <strain evidence="4">ATCC 38817</strain>
    </source>
</reference>
<dbReference type="InterPro" id="IPR003593">
    <property type="entry name" value="AAA+_ATPase"/>
</dbReference>
<dbReference type="GO" id="GO:0015630">
    <property type="term" value="C:microtubule cytoskeleton"/>
    <property type="evidence" value="ECO:0007669"/>
    <property type="project" value="TreeGrafter"/>
</dbReference>
<accession>A0A058ZA85</accession>
<dbReference type="EMBL" id="KB932204">
    <property type="protein sequence ID" value="KCV70452.1"/>
    <property type="molecule type" value="Genomic_DNA"/>
</dbReference>
<dbReference type="InterPro" id="IPR027417">
    <property type="entry name" value="P-loop_NTPase"/>
</dbReference>
<dbReference type="FunFam" id="3.40.50.300:FF:000159">
    <property type="entry name" value="Katanin p60 ATPase-containing subunit A1"/>
    <property type="match status" value="1"/>
</dbReference>
<dbReference type="Pfam" id="PF00004">
    <property type="entry name" value="AAA"/>
    <property type="match status" value="1"/>
</dbReference>
<organism evidence="4">
    <name type="scientific">Fonticula alba</name>
    <name type="common">Slime mold</name>
    <dbReference type="NCBI Taxonomy" id="691883"/>
    <lineage>
        <taxon>Eukaryota</taxon>
        <taxon>Rotosphaerida</taxon>
        <taxon>Fonticulaceae</taxon>
        <taxon>Fonticula</taxon>
    </lineage>
</organism>
<dbReference type="Proteomes" id="UP000030693">
    <property type="component" value="Unassembled WGS sequence"/>
</dbReference>